<reference evidence="2" key="2">
    <citation type="submission" date="2020-09" db="EMBL/GenBank/DDBJ databases">
        <authorList>
            <person name="Sun Q."/>
            <person name="Ohkuma M."/>
        </authorList>
    </citation>
    <scope>NUCLEOTIDE SEQUENCE</scope>
    <source>
        <strain evidence="2">JCM 4059</strain>
    </source>
</reference>
<dbReference type="AlphaFoldDB" id="A0A919EFC3"/>
<evidence type="ECO:0000313" key="3">
    <source>
        <dbReference type="Proteomes" id="UP000638313"/>
    </source>
</evidence>
<dbReference type="Pfam" id="PF03756">
    <property type="entry name" value="AfsA"/>
    <property type="match status" value="2"/>
</dbReference>
<sequence length="311" mass="34940">MPTTTTRPLTSLAAVPQRLVHKSDPDQVLLSHYEQTSERDFHVTADWSRARALFPARHGHDDPMLLVETVRQTFPLLCHDAFGVPFGHHLLWEEFRYQLRRPALLAEPGHSSPVDLQVTCKNTVRRGSRTAGLELLVVARRDGAHLATAHTRFTIQAPAVYQRLRQGRGDAAAMMARALPLAPPAAPQEVGLDSFHNVVLSPTPTARRWQLRVDLHHPLYFDHPVDHAAGMLLMEAARQAAQAVSQPHPVVPVGMETVFHRYVELDTPCFIEAHPVPHDPQRRPRVLVVLHQDDDERFQALVTLERVARAA</sequence>
<dbReference type="Proteomes" id="UP000638313">
    <property type="component" value="Unassembled WGS sequence"/>
</dbReference>
<dbReference type="InterPro" id="IPR005509">
    <property type="entry name" value="AfsA_hotdog_dom"/>
</dbReference>
<dbReference type="InterPro" id="IPR047757">
    <property type="entry name" value="AfsA-like"/>
</dbReference>
<feature type="domain" description="A-factor biosynthesis hotdog" evidence="1">
    <location>
        <begin position="190"/>
        <end position="284"/>
    </location>
</feature>
<comment type="caution">
    <text evidence="2">The sequence shown here is derived from an EMBL/GenBank/DDBJ whole genome shotgun (WGS) entry which is preliminary data.</text>
</comment>
<feature type="domain" description="A-factor biosynthesis hotdog" evidence="1">
    <location>
        <begin position="19"/>
        <end position="154"/>
    </location>
</feature>
<dbReference type="RefSeq" id="WP_190133052.1">
    <property type="nucleotide sequence ID" value="NZ_BNBD01000021.1"/>
</dbReference>
<gene>
    <name evidence="2" type="ORF">GCM10010218_61540</name>
</gene>
<dbReference type="EMBL" id="BNBD01000021">
    <property type="protein sequence ID" value="GHF71934.1"/>
    <property type="molecule type" value="Genomic_DNA"/>
</dbReference>
<dbReference type="NCBIfam" id="NF041195">
    <property type="entry name" value="ScbA_BarX_GamBu"/>
    <property type="match status" value="1"/>
</dbReference>
<reference evidence="2" key="1">
    <citation type="journal article" date="2014" name="Int. J. Syst. Evol. Microbiol.">
        <title>Complete genome sequence of Corynebacterium casei LMG S-19264T (=DSM 44701T), isolated from a smear-ripened cheese.</title>
        <authorList>
            <consortium name="US DOE Joint Genome Institute (JGI-PGF)"/>
            <person name="Walter F."/>
            <person name="Albersmeier A."/>
            <person name="Kalinowski J."/>
            <person name="Ruckert C."/>
        </authorList>
    </citation>
    <scope>NUCLEOTIDE SEQUENCE</scope>
    <source>
        <strain evidence="2">JCM 4059</strain>
    </source>
</reference>
<proteinExistence type="predicted"/>
<dbReference type="GO" id="GO:0016740">
    <property type="term" value="F:transferase activity"/>
    <property type="evidence" value="ECO:0007669"/>
    <property type="project" value="InterPro"/>
</dbReference>
<evidence type="ECO:0000313" key="2">
    <source>
        <dbReference type="EMBL" id="GHF71934.1"/>
    </source>
</evidence>
<organism evidence="2 3">
    <name type="scientific">Streptomyces mashuensis</name>
    <dbReference type="NCBI Taxonomy" id="33904"/>
    <lineage>
        <taxon>Bacteria</taxon>
        <taxon>Bacillati</taxon>
        <taxon>Actinomycetota</taxon>
        <taxon>Actinomycetes</taxon>
        <taxon>Kitasatosporales</taxon>
        <taxon>Streptomycetaceae</taxon>
        <taxon>Streptomyces</taxon>
    </lineage>
</organism>
<keyword evidence="3" id="KW-1185">Reference proteome</keyword>
<accession>A0A919EFC3</accession>
<name>A0A919EFC3_9ACTN</name>
<protein>
    <submittedName>
        <fullName evidence="2">Adhesin</fullName>
    </submittedName>
</protein>
<evidence type="ECO:0000259" key="1">
    <source>
        <dbReference type="Pfam" id="PF03756"/>
    </source>
</evidence>